<evidence type="ECO:0000259" key="3">
    <source>
        <dbReference type="Pfam" id="PF13449"/>
    </source>
</evidence>
<dbReference type="Pfam" id="PF13449">
    <property type="entry name" value="Phytase-like"/>
    <property type="match status" value="1"/>
</dbReference>
<keyword evidence="5" id="KW-1185">Reference proteome</keyword>
<dbReference type="RefSeq" id="WP_154078455.1">
    <property type="nucleotide sequence ID" value="NZ_CP045929.1"/>
</dbReference>
<evidence type="ECO:0000313" key="4">
    <source>
        <dbReference type="EMBL" id="QGK71887.1"/>
    </source>
</evidence>
<feature type="region of interest" description="Disordered" evidence="1">
    <location>
        <begin position="84"/>
        <end position="118"/>
    </location>
</feature>
<feature type="domain" description="Phytase-like" evidence="3">
    <location>
        <begin position="47"/>
        <end position="355"/>
    </location>
</feature>
<gene>
    <name evidence="4" type="ORF">GIY23_22415</name>
</gene>
<proteinExistence type="predicted"/>
<dbReference type="KEGG" id="sace:GIY23_22415"/>
<sequence length="369" mass="39835">MNRRWVAAGCAAVMTTLLPASPAFADQDRVRLLGATTVPHAWEFEGTTVGGLSGIDRDPRTGEFVLISDDRSQQQPSRFYSARLNPETGAPELTGTRPFLRPDGRPYPPPEVGDGTTVDPEEIRFDPRSHELWWTSEGARAEQVIDPAVRIAAPDGSFRSELDLPENLRMAEGTGPRHNEALEALTFAAGGELVMHATEGPLMQDGESPTVDHGALGRVTAQDRSGSVVAQHAYPMDPVFAESPSGGFSNNGVVSILAADEHDPYRYLVMERSFVTGVGNSVRIYEVDARGATDVRDLDSLKGDDVTPVRKELLVDLGDLDLGEHGPVDNVEGMTWGPELPGGERSLVLVSDDNFSAEQKTQLIALGVR</sequence>
<name>A0A5Q3QM46_9PSEU</name>
<accession>A0A5Q3QM46</accession>
<feature type="chain" id="PRO_5024426494" evidence="2">
    <location>
        <begin position="26"/>
        <end position="369"/>
    </location>
</feature>
<dbReference type="EMBL" id="CP045929">
    <property type="protein sequence ID" value="QGK71887.1"/>
    <property type="molecule type" value="Genomic_DNA"/>
</dbReference>
<dbReference type="Proteomes" id="UP000371041">
    <property type="component" value="Chromosome"/>
</dbReference>
<reference evidence="5" key="1">
    <citation type="submission" date="2019-11" db="EMBL/GenBank/DDBJ databases">
        <title>The complete genome sequence of Saccharopolyspora sp. E2A.</title>
        <authorList>
            <person name="Zhang G."/>
        </authorList>
    </citation>
    <scope>NUCLEOTIDE SEQUENCE [LARGE SCALE GENOMIC DNA]</scope>
    <source>
        <strain evidence="5">E2A</strain>
    </source>
</reference>
<protein>
    <submittedName>
        <fullName evidence="4">Esterase-like activity of phytase family protein</fullName>
    </submittedName>
</protein>
<keyword evidence="2" id="KW-0732">Signal</keyword>
<organism evidence="4 5">
    <name type="scientific">Allosaccharopolyspora coralli</name>
    <dbReference type="NCBI Taxonomy" id="2665642"/>
    <lineage>
        <taxon>Bacteria</taxon>
        <taxon>Bacillati</taxon>
        <taxon>Actinomycetota</taxon>
        <taxon>Actinomycetes</taxon>
        <taxon>Pseudonocardiales</taxon>
        <taxon>Pseudonocardiaceae</taxon>
        <taxon>Allosaccharopolyspora</taxon>
    </lineage>
</organism>
<evidence type="ECO:0000256" key="2">
    <source>
        <dbReference type="SAM" id="SignalP"/>
    </source>
</evidence>
<evidence type="ECO:0000256" key="1">
    <source>
        <dbReference type="SAM" id="MobiDB-lite"/>
    </source>
</evidence>
<evidence type="ECO:0000313" key="5">
    <source>
        <dbReference type="Proteomes" id="UP000371041"/>
    </source>
</evidence>
<dbReference type="AlphaFoldDB" id="A0A5Q3QM46"/>
<feature type="signal peptide" evidence="2">
    <location>
        <begin position="1"/>
        <end position="25"/>
    </location>
</feature>
<dbReference type="InterPro" id="IPR027372">
    <property type="entry name" value="Phytase-like_dom"/>
</dbReference>